<reference evidence="3" key="1">
    <citation type="submission" date="2016-07" db="EMBL/GenBank/DDBJ databases">
        <title>Nontailed viruses are major unrecognized killers of bacteria in the ocean.</title>
        <authorList>
            <person name="Kauffman K."/>
            <person name="Hussain F."/>
            <person name="Yang J."/>
            <person name="Arevalo P."/>
            <person name="Brown J."/>
            <person name="Cutler M."/>
            <person name="Kelly L."/>
            <person name="Polz M.F."/>
        </authorList>
    </citation>
    <scope>NUCLEOTIDE SEQUENCE [LARGE SCALE GENOMIC DNA]</scope>
    <source>
        <strain evidence="3">10N.261.48.B5</strain>
    </source>
</reference>
<evidence type="ECO:0000313" key="2">
    <source>
        <dbReference type="EMBL" id="PMM42442.1"/>
    </source>
</evidence>
<dbReference type="RefSeq" id="WP_102553472.1">
    <property type="nucleotide sequence ID" value="NZ_MCZF01000274.1"/>
</dbReference>
<evidence type="ECO:0000313" key="3">
    <source>
        <dbReference type="Proteomes" id="UP000235533"/>
    </source>
</evidence>
<accession>A0A2N7JLX5</accession>
<evidence type="ECO:0008006" key="4">
    <source>
        <dbReference type="Google" id="ProtNLM"/>
    </source>
</evidence>
<dbReference type="EMBL" id="MCZF01000274">
    <property type="protein sequence ID" value="PMM42442.1"/>
    <property type="molecule type" value="Genomic_DNA"/>
</dbReference>
<sequence>MKRLLLILASTFPFYSYANDTLIESIERFTDIFSVSLSQNPDNEKTVATLDINYQINDKLRVFGEVDTQDYWQAGVGYSFWQGDTYYTENTVKVSEHEITTGIFVATLIHENWTLLGDINYNYMDRDFDACVPNLCVEYRASDTFDYSVGALWSPIQYADFLYKFNQEIGFQKDTQDFYIKDDTATRPIHIRNETRTNIHYHEVAVFFNLKYVKPSVTYTIYPENKNYVEFGLAFDF</sequence>
<feature type="signal peptide" evidence="1">
    <location>
        <begin position="1"/>
        <end position="18"/>
    </location>
</feature>
<name>A0A2N7JLX5_VIBSP</name>
<keyword evidence="1" id="KW-0732">Signal</keyword>
<protein>
    <recommendedName>
        <fullName evidence="4">Porin</fullName>
    </recommendedName>
</protein>
<dbReference type="Proteomes" id="UP000235533">
    <property type="component" value="Unassembled WGS sequence"/>
</dbReference>
<feature type="chain" id="PRO_5014814950" description="Porin" evidence="1">
    <location>
        <begin position="19"/>
        <end position="237"/>
    </location>
</feature>
<organism evidence="2 3">
    <name type="scientific">Vibrio splendidus</name>
    <dbReference type="NCBI Taxonomy" id="29497"/>
    <lineage>
        <taxon>Bacteria</taxon>
        <taxon>Pseudomonadati</taxon>
        <taxon>Pseudomonadota</taxon>
        <taxon>Gammaproteobacteria</taxon>
        <taxon>Vibrionales</taxon>
        <taxon>Vibrionaceae</taxon>
        <taxon>Vibrio</taxon>
    </lineage>
</organism>
<dbReference type="AlphaFoldDB" id="A0A2N7JLX5"/>
<evidence type="ECO:0000256" key="1">
    <source>
        <dbReference type="SAM" id="SignalP"/>
    </source>
</evidence>
<proteinExistence type="predicted"/>
<comment type="caution">
    <text evidence="2">The sequence shown here is derived from an EMBL/GenBank/DDBJ whole genome shotgun (WGS) entry which is preliminary data.</text>
</comment>
<gene>
    <name evidence="2" type="ORF">BCT54_08340</name>
</gene>